<dbReference type="AlphaFoldDB" id="A0A2I1R1C5"/>
<sequence>MAQGWCRVSATQDFTHFAETTAPIERVAELIADSDNWYRWTRPYVAQSRCERWGSGLVHGVGSIRRVGLAPVWIREMVTDWDPRSHQTYTILSPRLFNRYRGIIQFSESVDGGTRIAWSVDFEPRVRPAGPLLRAGMSAVIRVLVNQLAQAGDRVAEPKKWEVRR</sequence>
<gene>
    <name evidence="1" type="ORF">CYJ73_24285</name>
</gene>
<dbReference type="CDD" id="cd07821">
    <property type="entry name" value="PYR_PYL_RCAR_like"/>
    <property type="match status" value="1"/>
</dbReference>
<evidence type="ECO:0008006" key="3">
    <source>
        <dbReference type="Google" id="ProtNLM"/>
    </source>
</evidence>
<reference evidence="1 2" key="1">
    <citation type="submission" date="2017-12" db="EMBL/GenBank/DDBJ databases">
        <title>Phylogenetic diversity of female urinary microbiome.</title>
        <authorList>
            <person name="Thomas-White K."/>
            <person name="Wolfe A.J."/>
        </authorList>
    </citation>
    <scope>NUCLEOTIDE SEQUENCE [LARGE SCALE GENOMIC DNA]</scope>
    <source>
        <strain evidence="1 2">UMB0777</strain>
    </source>
</reference>
<organism evidence="1 2">
    <name type="scientific">Gordonia terrae</name>
    <dbReference type="NCBI Taxonomy" id="2055"/>
    <lineage>
        <taxon>Bacteria</taxon>
        <taxon>Bacillati</taxon>
        <taxon>Actinomycetota</taxon>
        <taxon>Actinomycetes</taxon>
        <taxon>Mycobacteriales</taxon>
        <taxon>Gordoniaceae</taxon>
        <taxon>Gordonia</taxon>
    </lineage>
</organism>
<dbReference type="SUPFAM" id="SSF55961">
    <property type="entry name" value="Bet v1-like"/>
    <property type="match status" value="1"/>
</dbReference>
<dbReference type="InterPro" id="IPR023393">
    <property type="entry name" value="START-like_dom_sf"/>
</dbReference>
<dbReference type="InterPro" id="IPR019587">
    <property type="entry name" value="Polyketide_cyclase/dehydratase"/>
</dbReference>
<dbReference type="Proteomes" id="UP000234662">
    <property type="component" value="Unassembled WGS sequence"/>
</dbReference>
<dbReference type="EMBL" id="PKJC01000037">
    <property type="protein sequence ID" value="PKZ62940.1"/>
    <property type="molecule type" value="Genomic_DNA"/>
</dbReference>
<evidence type="ECO:0000313" key="2">
    <source>
        <dbReference type="Proteomes" id="UP000234662"/>
    </source>
</evidence>
<protein>
    <recommendedName>
        <fullName evidence="3">SRPBCC family protein</fullName>
    </recommendedName>
</protein>
<evidence type="ECO:0000313" key="1">
    <source>
        <dbReference type="EMBL" id="PKZ62940.1"/>
    </source>
</evidence>
<dbReference type="Gene3D" id="3.30.530.20">
    <property type="match status" value="1"/>
</dbReference>
<name>A0A2I1R1C5_9ACTN</name>
<accession>A0A2I1R1C5</accession>
<proteinExistence type="predicted"/>
<comment type="caution">
    <text evidence="1">The sequence shown here is derived from an EMBL/GenBank/DDBJ whole genome shotgun (WGS) entry which is preliminary data.</text>
</comment>
<dbReference type="Pfam" id="PF10604">
    <property type="entry name" value="Polyketide_cyc2"/>
    <property type="match status" value="1"/>
</dbReference>